<dbReference type="PROSITE" id="PS50007">
    <property type="entry name" value="PIPLC_X_DOMAIN"/>
    <property type="match status" value="1"/>
</dbReference>
<dbReference type="InterPro" id="IPR013830">
    <property type="entry name" value="SGNH_hydro"/>
</dbReference>
<dbReference type="GO" id="GO:0004436">
    <property type="term" value="F:phosphatidylinositol diacylglycerol-lyase activity"/>
    <property type="evidence" value="ECO:0007669"/>
    <property type="project" value="UniProtKB-EC"/>
</dbReference>
<dbReference type="CDD" id="cd08588">
    <property type="entry name" value="PI-PLCc_At5g67130_like"/>
    <property type="match status" value="1"/>
</dbReference>
<dbReference type="PANTHER" id="PTHR13593:SF140">
    <property type="entry name" value="PLC-LIKE PHOSPHODIESTERASE"/>
    <property type="match status" value="1"/>
</dbReference>
<dbReference type="GO" id="GO:0006629">
    <property type="term" value="P:lipid metabolic process"/>
    <property type="evidence" value="ECO:0007669"/>
    <property type="project" value="InterPro"/>
</dbReference>
<feature type="domain" description="SGNH hydrolase-type esterase" evidence="2">
    <location>
        <begin position="486"/>
        <end position="662"/>
    </location>
</feature>
<dbReference type="Gene3D" id="3.40.50.1110">
    <property type="entry name" value="SGNH hydrolase"/>
    <property type="match status" value="1"/>
</dbReference>
<dbReference type="SUPFAM" id="SSF51695">
    <property type="entry name" value="PLC-like phosphodiesterases"/>
    <property type="match status" value="1"/>
</dbReference>
<dbReference type="CDD" id="cd01833">
    <property type="entry name" value="XynB_like"/>
    <property type="match status" value="1"/>
</dbReference>
<keyword evidence="1" id="KW-0732">Signal</keyword>
<dbReference type="InterPro" id="IPR035992">
    <property type="entry name" value="Ricin_B-like_lectins"/>
</dbReference>
<evidence type="ECO:0000256" key="1">
    <source>
        <dbReference type="ARBA" id="ARBA00022729"/>
    </source>
</evidence>
<dbReference type="InterPro" id="IPR051057">
    <property type="entry name" value="PI-PLC_domain"/>
</dbReference>
<organism evidence="3">
    <name type="scientific">uncultured soil bacterium</name>
    <dbReference type="NCBI Taxonomy" id="164851"/>
    <lineage>
        <taxon>Bacteria</taxon>
        <taxon>environmental samples</taxon>
    </lineage>
</organism>
<dbReference type="Pfam" id="PF13472">
    <property type="entry name" value="Lipase_GDSL_2"/>
    <property type="match status" value="1"/>
</dbReference>
<dbReference type="InterPro" id="IPR036514">
    <property type="entry name" value="SGNH_hydro_sf"/>
</dbReference>
<reference evidence="3" key="1">
    <citation type="journal article" date="2010" name="Biopolymers">
        <title>Cloning large natural product gene clusters from the environment: piecing environmental DNA gene clusters back together with TAR.</title>
        <authorList>
            <person name="Kim J.H."/>
            <person name="Feng Z."/>
            <person name="Bauer J.D."/>
            <person name="Kallifidas D."/>
            <person name="Calle P.Y."/>
            <person name="Brady S.F."/>
        </authorList>
    </citation>
    <scope>NUCLEOTIDE SEQUENCE</scope>
</reference>
<dbReference type="InterPro" id="IPR013517">
    <property type="entry name" value="FG-GAP"/>
</dbReference>
<dbReference type="SUPFAM" id="SSF69318">
    <property type="entry name" value="Integrin alpha N-terminal domain"/>
    <property type="match status" value="1"/>
</dbReference>
<evidence type="ECO:0000259" key="2">
    <source>
        <dbReference type="Pfam" id="PF13472"/>
    </source>
</evidence>
<sequence length="975" mass="103831">MHISVRRRSAAAVAANPPIAGVVRRPVAHVLVMALTVGLLTIGALSGGASPALAAGPPAQGRFYIQNVAGGNQISGGDSVAQTTRPKGDEDDQQWEFEQIAGSAGFRIKSSTRSGQCLGRENDNAGALGVIKTCSATGTEWNFEHQAGERYRILVPGLQTKLSGVAPGDAAADVRLSDEAGAHEEWFVTPIDPPKKPMPADPTFDQMTYLTAHNAYQNSEDIDTPLAPNQPHSIQGQLDAGVRALMLDVYEYEGRILLCHGSCSLGSMPLLKSLQTITTWLEAHPDQVVTVFLEDNVTSEQLKSAFDQVPALTRMIFNPRAAQVQDQGWPKVSEMVAKNQRLLVFSDAGDDAREKFGVMRAKDWTVENYWSMGPGLGNSDWSCYTRWGDVPLSKEEPKFRRLFVMNHFRDVAMSPTYRNDNEQLQNRAERFCMPAARKKPNFLAIDQYKDGNPMAAVEALNTYTYTGESRGSSGSWKVPRLAVMPLGDSITQGVGSSTASGYRADLGALLKDRADVVDLVGTLQHGAVAGMDLDHEGHSGWRIDQLSANIETWLAAAKPNVVLLHIGTNDMNRDYQVSTAPARLGGLIDQIRVASPSTVILVASLVPSTTPEVQKRIVAYNAAIPGLIAARATPTGLVRQVSMADVTTGDLNDTLHPKDSGYSKMARAWYTGIANAATAGAISEFVDVKPAPPSRGHAGDYDVDFNGDGKADYLVVDDNGATRAWINLGGEGRGGWDSLGYVAAGSTWSGSQVRFADVGGDTRADYLVVDDNGAVRAWINTGGDNRGGWAYRGYIATGSSGWTGEQVRFADINGDGKADYLVLGDNGATQALTNVTTPDANDPLGRITWADQGIIASGSSAWTGAQVRFADIGGDTRADYLVVESNGASRAYINNGGNGRGGWADQGVIASGSTWSGGQVRFADIGGDVRADYLVVDDNGRIHAFLNNGGNGRGGWADQGVFATGVGVPGARVHI</sequence>
<protein>
    <recommendedName>
        <fullName evidence="2">SGNH hydrolase-type esterase domain-containing protein</fullName>
    </recommendedName>
</protein>
<dbReference type="InterPro" id="IPR017946">
    <property type="entry name" value="PLC-like_Pdiesterase_TIM-brl"/>
</dbReference>
<dbReference type="PANTHER" id="PTHR13593">
    <property type="match status" value="1"/>
</dbReference>
<dbReference type="SUPFAM" id="SSF52266">
    <property type="entry name" value="SGNH hydrolase"/>
    <property type="match status" value="1"/>
</dbReference>
<dbReference type="Pfam" id="PF13517">
    <property type="entry name" value="FG-GAP_3"/>
    <property type="match status" value="1"/>
</dbReference>
<name>E2D2G4_9BACT</name>
<dbReference type="Gene3D" id="2.80.10.50">
    <property type="match status" value="1"/>
</dbReference>
<dbReference type="PROSITE" id="PS50231">
    <property type="entry name" value="RICIN_B_LECTIN"/>
    <property type="match status" value="1"/>
</dbReference>
<accession>E2D2G4</accession>
<dbReference type="Pfam" id="PF26178">
    <property type="entry name" value="PI-PLC_cat"/>
    <property type="match status" value="1"/>
</dbReference>
<dbReference type="GO" id="GO:0008081">
    <property type="term" value="F:phosphoric diester hydrolase activity"/>
    <property type="evidence" value="ECO:0007669"/>
    <property type="project" value="InterPro"/>
</dbReference>
<dbReference type="Gene3D" id="3.20.20.190">
    <property type="entry name" value="Phosphatidylinositol (PI) phosphodiesterase"/>
    <property type="match status" value="1"/>
</dbReference>
<dbReference type="EMBL" id="GQ475282">
    <property type="protein sequence ID" value="ADK54828.1"/>
    <property type="molecule type" value="Genomic_DNA"/>
</dbReference>
<dbReference type="InterPro" id="IPR028994">
    <property type="entry name" value="Integrin_alpha_N"/>
</dbReference>
<proteinExistence type="predicted"/>
<dbReference type="SUPFAM" id="SSF50370">
    <property type="entry name" value="Ricin B-like lectins"/>
    <property type="match status" value="1"/>
</dbReference>
<evidence type="ECO:0000313" key="3">
    <source>
        <dbReference type="EMBL" id="ADK54828.1"/>
    </source>
</evidence>
<dbReference type="AlphaFoldDB" id="E2D2G4"/>